<sequence>MEKTAPASLRCGLLFSLLGLVLSAGSVFAQTTWTGIINTDWNTAGNWSSGVPVATSDVTIPNVTNDPVISSAGALAKSVNITVGGLLTVQVAGSLAINGSSANGLQNGGTVENSGTINITNVSGEYGIDNLGTFSNKTGGLVTIDNVGFAGIFNDEGVFTNEASIKIGSTGGVGAFGINSAATFNNTATGQITIDRAWQIGFSVHIGTTTNQGSIIVGASGATNVEQGINVYLGTFANGGGQITLDRCGIGISGFHANGKFLNNGTLKIGALQSVADLIGNEEFTALIFTNNTGGILQGTGKIPAVHFVAAGGTLSPGYSPGKQTINGDENLSNGILAIEVNGAGVAGTDYDQVVVNGTATLGGTLALSINYTPTVGDQITILSGSGFTGAFGTVTGLPANWTVQYTPVSVMLIYGGVNGNVWNGSVSSEWHDAANWSVGVPDPNSEVTIPDVANDPVIYAPGAVAKSVIVKSDAVLTVTILGALSVNGALNQGVWNQGTIQNNGTINIGNTGNVGNYGIYNEGVLNNNIGARIKINRVTTSGIALSSNTVTNSGDITIGALTPISKLITAFNGQFNNNTDGVLMGTGEIAAANFTNAGGTLSPGYSPGKLTFTTNENFSNNILVMEVNGKGTAGVDFDQVIVSGTATLGGTLSLSVNYPATIGDQIVIVSATQVTGTFASLVGIPVGWHVVYYPTAVVLIYGTGQATWTGVVDVDWNNAANWSSGIPDISSDVTIPDVANDPVIGSGAAVSKSVTIATGGVLTVEGMASLTIQNSNSQGLLNQGTMLNRGTTVITGTGANGLQNGGTVENSGTINITNVSGEYGIDNLGTFSNKTGGLVTIDNVGFAGIFNDEGVFTNEASIKIGSTGGVGAFGINSAATFNNTATGQITIDRAWQIGFSVHIGTTTNQGSIIVGASGATNVEQGIDVYLGTFANDGGQITLDRCGIGISGFHANGKFLNNGTLKIGALQSVADLIGNEDLMALIFTNNAGGVLQGTGKIPAAYFVAAGGTLSPGYSPGKQTIDGDENLSNGILAIEVNGTGVAGTAYDQVVVNGTATLGGTLALTFNFPAPNDGDVVTIIDATAISGTFSSVTGLPEHWDIKYNSPNSGEVSLEYTNNLPVTLVRFTAKKQDNSVKLDWQTSEEIDNQGFEVERRLDSGMWEKVGFVDGNGTTKENNTYSFLDLLPLHGMNYYRLRQLDFDGKVELSRIVGVKMDSGKLLKIYPNPTTGIINIEGTQSNIRILDILGRPVMTGTIVNQKLDVSHLPGGFYILSVSSENNVKSIPIVKQ</sequence>
<dbReference type="InterPro" id="IPR013783">
    <property type="entry name" value="Ig-like_fold"/>
</dbReference>
<keyword evidence="1" id="KW-0732">Signal</keyword>
<dbReference type="Pfam" id="PF18962">
    <property type="entry name" value="Por_Secre_tail"/>
    <property type="match status" value="1"/>
</dbReference>
<accession>A0A9E8NDP1</accession>
<name>A0A9E8NDP1_9BACT</name>
<dbReference type="RefSeq" id="WP_244820198.1">
    <property type="nucleotide sequence ID" value="NZ_CP112998.1"/>
</dbReference>
<proteinExistence type="predicted"/>
<dbReference type="NCBIfam" id="TIGR04183">
    <property type="entry name" value="Por_Secre_tail"/>
    <property type="match status" value="1"/>
</dbReference>
<dbReference type="InterPro" id="IPR026444">
    <property type="entry name" value="Secre_tail"/>
</dbReference>
<evidence type="ECO:0000259" key="2">
    <source>
        <dbReference type="Pfam" id="PF18962"/>
    </source>
</evidence>
<feature type="chain" id="PRO_5039483987" evidence="1">
    <location>
        <begin position="30"/>
        <end position="1290"/>
    </location>
</feature>
<dbReference type="Proteomes" id="UP001164653">
    <property type="component" value="Chromosome"/>
</dbReference>
<feature type="signal peptide" evidence="1">
    <location>
        <begin position="1"/>
        <end position="29"/>
    </location>
</feature>
<keyword evidence="4" id="KW-1185">Reference proteome</keyword>
<evidence type="ECO:0000256" key="1">
    <source>
        <dbReference type="SAM" id="SignalP"/>
    </source>
</evidence>
<dbReference type="EMBL" id="CP112998">
    <property type="protein sequence ID" value="WAC14830.1"/>
    <property type="molecule type" value="Genomic_DNA"/>
</dbReference>
<organism evidence="3 4">
    <name type="scientific">Dyadobacter pollutisoli</name>
    <dbReference type="NCBI Taxonomy" id="2910158"/>
    <lineage>
        <taxon>Bacteria</taxon>
        <taxon>Pseudomonadati</taxon>
        <taxon>Bacteroidota</taxon>
        <taxon>Cytophagia</taxon>
        <taxon>Cytophagales</taxon>
        <taxon>Spirosomataceae</taxon>
        <taxon>Dyadobacter</taxon>
    </lineage>
</organism>
<protein>
    <submittedName>
        <fullName evidence="3">T9SS type A sorting domain-containing protein</fullName>
    </submittedName>
</protein>
<feature type="domain" description="Secretion system C-terminal sorting" evidence="2">
    <location>
        <begin position="1224"/>
        <end position="1282"/>
    </location>
</feature>
<reference evidence="3" key="1">
    <citation type="submission" date="2022-11" db="EMBL/GenBank/DDBJ databases">
        <title>Dyadobacter pollutisoli sp. nov., isolated from plastic dumped soil.</title>
        <authorList>
            <person name="Kim J.M."/>
            <person name="Kim K.R."/>
            <person name="Lee J.K."/>
            <person name="Hao L."/>
            <person name="Jeon C.O."/>
        </authorList>
    </citation>
    <scope>NUCLEOTIDE SEQUENCE</scope>
    <source>
        <strain evidence="3">U1</strain>
    </source>
</reference>
<dbReference type="Gene3D" id="2.60.40.10">
    <property type="entry name" value="Immunoglobulins"/>
    <property type="match status" value="1"/>
</dbReference>
<gene>
    <name evidence="3" type="ORF">ON006_12875</name>
</gene>
<evidence type="ECO:0000313" key="3">
    <source>
        <dbReference type="EMBL" id="WAC14830.1"/>
    </source>
</evidence>
<dbReference type="KEGG" id="dpf:ON006_12875"/>
<evidence type="ECO:0000313" key="4">
    <source>
        <dbReference type="Proteomes" id="UP001164653"/>
    </source>
</evidence>